<organism evidence="2 3">
    <name type="scientific">Weissella oryzae (strain DSM 25784 / JCM 18191 / LMG 30913 / SG25)</name>
    <dbReference type="NCBI Taxonomy" id="1329250"/>
    <lineage>
        <taxon>Bacteria</taxon>
        <taxon>Bacillati</taxon>
        <taxon>Bacillota</taxon>
        <taxon>Bacilli</taxon>
        <taxon>Lactobacillales</taxon>
        <taxon>Lactobacillaceae</taxon>
        <taxon>Weissella</taxon>
    </lineage>
</organism>
<proteinExistence type="predicted"/>
<evidence type="ECO:0000313" key="3">
    <source>
        <dbReference type="Proteomes" id="UP000030643"/>
    </source>
</evidence>
<reference evidence="3" key="1">
    <citation type="journal article" date="2014" name="Genome Announc.">
        <title>Draft genome sequence of Weissella oryzae SG25T, isolated from fermented rice grains.</title>
        <authorList>
            <person name="Tanizawa Y."/>
            <person name="Fujisawa T."/>
            <person name="Mochizuki T."/>
            <person name="Kaminuma E."/>
            <person name="Suzuki Y."/>
            <person name="Nakamura Y."/>
            <person name="Tohno M."/>
        </authorList>
    </citation>
    <scope>NUCLEOTIDE SEQUENCE [LARGE SCALE GENOMIC DNA]</scope>
    <source>
        <strain evidence="3">DSM 25784 / JCM 18191 / LMG 30913 / SG25</strain>
    </source>
</reference>
<dbReference type="InterPro" id="IPR003593">
    <property type="entry name" value="AAA+_ATPase"/>
</dbReference>
<dbReference type="SMART" id="SM00382">
    <property type="entry name" value="AAA"/>
    <property type="match status" value="1"/>
</dbReference>
<dbReference type="OrthoDB" id="9806951at2"/>
<dbReference type="InterPro" id="IPR002789">
    <property type="entry name" value="HerA_central"/>
</dbReference>
<dbReference type="RefSeq" id="WP_045476245.1">
    <property type="nucleotide sequence ID" value="NZ_DF820484.1"/>
</dbReference>
<dbReference type="PANTHER" id="PTHR42957">
    <property type="entry name" value="HELICASE MJ1565-RELATED"/>
    <property type="match status" value="1"/>
</dbReference>
<feature type="domain" description="AAA+ ATPase" evidence="1">
    <location>
        <begin position="18"/>
        <end position="345"/>
    </location>
</feature>
<dbReference type="Gene3D" id="3.40.50.300">
    <property type="entry name" value="P-loop containing nucleotide triphosphate hydrolases"/>
    <property type="match status" value="2"/>
</dbReference>
<dbReference type="PANTHER" id="PTHR42957:SF1">
    <property type="entry name" value="HELICASE MJ1565-RELATED"/>
    <property type="match status" value="1"/>
</dbReference>
<gene>
    <name evidence="2" type="ORF">WOSG25_010070</name>
</gene>
<evidence type="ECO:0000313" key="2">
    <source>
        <dbReference type="EMBL" id="GAK29920.1"/>
    </source>
</evidence>
<protein>
    <submittedName>
        <fullName evidence="2">ATPase</fullName>
    </submittedName>
</protein>
<dbReference type="STRING" id="1329250.WOSG25_010070"/>
<evidence type="ECO:0000259" key="1">
    <source>
        <dbReference type="SMART" id="SM00382"/>
    </source>
</evidence>
<name>A0A069CQH8_WEIOS</name>
<dbReference type="InterPro" id="IPR008571">
    <property type="entry name" value="HerA-like"/>
</dbReference>
<accession>A0A069CQH8</accession>
<dbReference type="eggNOG" id="COG0433">
    <property type="taxonomic scope" value="Bacteria"/>
</dbReference>
<dbReference type="Proteomes" id="UP000030643">
    <property type="component" value="Unassembled WGS sequence"/>
</dbReference>
<dbReference type="EMBL" id="DF820484">
    <property type="protein sequence ID" value="GAK29920.1"/>
    <property type="molecule type" value="Genomic_DNA"/>
</dbReference>
<sequence length="386" mass="43422">MMVKDVEIAKLAAKPLINNAHTLVIGQTGSGKTTTVLAAIDELQATNQTNIILDPTGEYSTVPNAIVYKLAENSYFEASRLSANDFNQIFGLSENQRFISKLAQAIAALRIQKNITQQGTIYPKINVAIKKYSRQLARLGHWAYDYDLKLLAQQIIEEYVVPFADERADYQVLGQVYDYAAIREDWSDIIKLQELVNDPIIGAVFKFTATNKPGQRKVKTAIDFVVQLFAKNQSHHRSLVIDLSALKALPVLQGQLVSLLMQGLLASRTKNQERFPMMVFLDEAHRYLPVVTDKIAENGLFQILREGRKYGINLTLTTQSPLDLPVKMVTQFANLLVHQIVSRDELSYLTTIQPEQAQTITELPVGQAAVYQNNRFLEFIKIKAVK</sequence>
<dbReference type="InterPro" id="IPR027417">
    <property type="entry name" value="P-loop_NTPase"/>
</dbReference>
<dbReference type="Pfam" id="PF01935">
    <property type="entry name" value="DUF87"/>
    <property type="match status" value="1"/>
</dbReference>
<keyword evidence="3" id="KW-1185">Reference proteome</keyword>
<dbReference type="AlphaFoldDB" id="A0A069CQH8"/>
<dbReference type="SUPFAM" id="SSF52540">
    <property type="entry name" value="P-loop containing nucleoside triphosphate hydrolases"/>
    <property type="match status" value="1"/>
</dbReference>